<accession>A0A4Q7KD82</accession>
<feature type="transmembrane region" description="Helical" evidence="1">
    <location>
        <begin position="83"/>
        <end position="104"/>
    </location>
</feature>
<keyword evidence="3" id="KW-1185">Reference proteome</keyword>
<dbReference type="OrthoDB" id="428263at2"/>
<dbReference type="AlphaFoldDB" id="A0A4Q7KD82"/>
<keyword evidence="1" id="KW-0812">Transmembrane</keyword>
<proteinExistence type="predicted"/>
<reference evidence="2 3" key="1">
    <citation type="submission" date="2019-02" db="EMBL/GenBank/DDBJ databases">
        <title>Genomic Encyclopedia of Type Strains, Phase IV (KMG-IV): sequencing the most valuable type-strain genomes for metagenomic binning, comparative biology and taxonomic classification.</title>
        <authorList>
            <person name="Goeker M."/>
        </authorList>
    </citation>
    <scope>NUCLEOTIDE SEQUENCE [LARGE SCALE GENOMIC DNA]</scope>
    <source>
        <strain evidence="2 3">DSM 101727</strain>
    </source>
</reference>
<evidence type="ECO:0000313" key="2">
    <source>
        <dbReference type="EMBL" id="RZS29529.1"/>
    </source>
</evidence>
<sequence length="163" mass="17390">MDLVRDAVLIAATVTTGLIAGLMFAYAVSFMPGLRGASDRTFVETMQRTNLAIVNPVFLAAFVGAIVLTVGALLLAIPGRGPVLVWTIVALVLYLASIGITGGVNIPLNDELANAGPIDQIGDLRAVRERFENTWIRWHTVRTVTCTGAFVSLVLAVLQRGRT</sequence>
<organism evidence="2 3">
    <name type="scientific">Herbihabitans rhizosphaerae</name>
    <dbReference type="NCBI Taxonomy" id="1872711"/>
    <lineage>
        <taxon>Bacteria</taxon>
        <taxon>Bacillati</taxon>
        <taxon>Actinomycetota</taxon>
        <taxon>Actinomycetes</taxon>
        <taxon>Pseudonocardiales</taxon>
        <taxon>Pseudonocardiaceae</taxon>
        <taxon>Herbihabitans</taxon>
    </lineage>
</organism>
<feature type="transmembrane region" description="Helical" evidence="1">
    <location>
        <begin position="140"/>
        <end position="158"/>
    </location>
</feature>
<dbReference type="Proteomes" id="UP000294257">
    <property type="component" value="Unassembled WGS sequence"/>
</dbReference>
<feature type="transmembrane region" description="Helical" evidence="1">
    <location>
        <begin position="51"/>
        <end position="76"/>
    </location>
</feature>
<name>A0A4Q7KD82_9PSEU</name>
<gene>
    <name evidence="2" type="ORF">EV193_12014</name>
</gene>
<dbReference type="RefSeq" id="WP_130348833.1">
    <property type="nucleotide sequence ID" value="NZ_SGWQ01000020.1"/>
</dbReference>
<feature type="transmembrane region" description="Helical" evidence="1">
    <location>
        <begin position="7"/>
        <end position="31"/>
    </location>
</feature>
<comment type="caution">
    <text evidence="2">The sequence shown here is derived from an EMBL/GenBank/DDBJ whole genome shotgun (WGS) entry which is preliminary data.</text>
</comment>
<evidence type="ECO:0000256" key="1">
    <source>
        <dbReference type="SAM" id="Phobius"/>
    </source>
</evidence>
<protein>
    <submittedName>
        <fullName evidence="2">Putative membrane protein</fullName>
    </submittedName>
</protein>
<dbReference type="InterPro" id="IPR013901">
    <property type="entry name" value="Anthrone_oxy"/>
</dbReference>
<keyword evidence="1" id="KW-1133">Transmembrane helix</keyword>
<evidence type="ECO:0000313" key="3">
    <source>
        <dbReference type="Proteomes" id="UP000294257"/>
    </source>
</evidence>
<dbReference type="EMBL" id="SGWQ01000020">
    <property type="protein sequence ID" value="RZS29529.1"/>
    <property type="molecule type" value="Genomic_DNA"/>
</dbReference>
<dbReference type="Pfam" id="PF08592">
    <property type="entry name" value="Anthrone_oxy"/>
    <property type="match status" value="1"/>
</dbReference>
<keyword evidence="1" id="KW-0472">Membrane</keyword>